<keyword evidence="8" id="KW-1185">Reference proteome</keyword>
<evidence type="ECO:0000256" key="4">
    <source>
        <dbReference type="SAM" id="Coils"/>
    </source>
</evidence>
<dbReference type="InterPro" id="IPR052639">
    <property type="entry name" value="TRAIP_ubiq-protein_ligase"/>
</dbReference>
<dbReference type="Proteomes" id="UP001152798">
    <property type="component" value="Chromosome 2"/>
</dbReference>
<dbReference type="GO" id="GO:0031297">
    <property type="term" value="P:replication fork processing"/>
    <property type="evidence" value="ECO:0007669"/>
    <property type="project" value="TreeGrafter"/>
</dbReference>
<keyword evidence="4" id="KW-0175">Coiled coil</keyword>
<evidence type="ECO:0000256" key="5">
    <source>
        <dbReference type="SAM" id="MobiDB-lite"/>
    </source>
</evidence>
<dbReference type="Pfam" id="PF13639">
    <property type="entry name" value="zf-RING_2"/>
    <property type="match status" value="1"/>
</dbReference>
<dbReference type="InterPro" id="IPR001841">
    <property type="entry name" value="Znf_RING"/>
</dbReference>
<dbReference type="GO" id="GO:0005634">
    <property type="term" value="C:nucleus"/>
    <property type="evidence" value="ECO:0007669"/>
    <property type="project" value="TreeGrafter"/>
</dbReference>
<dbReference type="PANTHER" id="PTHR46569">
    <property type="entry name" value="E3 UBIQUITIN-PROTEIN LIGASE TRAIP"/>
    <property type="match status" value="1"/>
</dbReference>
<evidence type="ECO:0000313" key="8">
    <source>
        <dbReference type="Proteomes" id="UP001152798"/>
    </source>
</evidence>
<organism evidence="7 8">
    <name type="scientific">Nezara viridula</name>
    <name type="common">Southern green stink bug</name>
    <name type="synonym">Cimex viridulus</name>
    <dbReference type="NCBI Taxonomy" id="85310"/>
    <lineage>
        <taxon>Eukaryota</taxon>
        <taxon>Metazoa</taxon>
        <taxon>Ecdysozoa</taxon>
        <taxon>Arthropoda</taxon>
        <taxon>Hexapoda</taxon>
        <taxon>Insecta</taxon>
        <taxon>Pterygota</taxon>
        <taxon>Neoptera</taxon>
        <taxon>Paraneoptera</taxon>
        <taxon>Hemiptera</taxon>
        <taxon>Heteroptera</taxon>
        <taxon>Panheteroptera</taxon>
        <taxon>Pentatomomorpha</taxon>
        <taxon>Pentatomoidea</taxon>
        <taxon>Pentatomidae</taxon>
        <taxon>Pentatominae</taxon>
        <taxon>Nezara</taxon>
    </lineage>
</organism>
<reference evidence="7" key="1">
    <citation type="submission" date="2022-01" db="EMBL/GenBank/DDBJ databases">
        <authorList>
            <person name="King R."/>
        </authorList>
    </citation>
    <scope>NUCLEOTIDE SEQUENCE</scope>
</reference>
<proteinExistence type="predicted"/>
<dbReference type="GO" id="GO:0016567">
    <property type="term" value="P:protein ubiquitination"/>
    <property type="evidence" value="ECO:0007669"/>
    <property type="project" value="TreeGrafter"/>
</dbReference>
<dbReference type="EMBL" id="OV725078">
    <property type="protein sequence ID" value="CAH1392777.1"/>
    <property type="molecule type" value="Genomic_DNA"/>
</dbReference>
<keyword evidence="1 3" id="KW-0863">Zinc-finger</keyword>
<keyword evidence="2" id="KW-0862">Zinc</keyword>
<sequence length="317" mass="35634">MTNLLCAICRESLGVGSLNKSCTLPCGHVFHDHCIYNWLERSPTCPHCRIPSSPDHIIKLYFDLAEDSQVSELETLRNEVQRLKAVSERTDSDLKSKSDECKNLSKQLVLTQKNNETLRKEAKVLHGRIEKLKVTKLEHGRQKAELKSALAALEKEKSKAFQLSRDIKKFQKDFQSLRKSETKLKADYSKLFSIYKALEKSNTSLIEKSSIQERIIETYKADLNTSSNAALSSEPCTSAEPETKMDVDESNPGPASAKKVMLRRSPRNVNKRSSLNEGSKVTASRQLNYDGLGGRSAPDTFPSAKLKSCRIVSSRRK</sequence>
<feature type="domain" description="RING-type" evidence="6">
    <location>
        <begin position="6"/>
        <end position="49"/>
    </location>
</feature>
<dbReference type="Gene3D" id="3.30.40.10">
    <property type="entry name" value="Zinc/RING finger domain, C3HC4 (zinc finger)"/>
    <property type="match status" value="1"/>
</dbReference>
<evidence type="ECO:0000256" key="1">
    <source>
        <dbReference type="ARBA" id="ARBA00022771"/>
    </source>
</evidence>
<keyword evidence="1 3" id="KW-0479">Metal-binding</keyword>
<dbReference type="SMART" id="SM00184">
    <property type="entry name" value="RING"/>
    <property type="match status" value="1"/>
</dbReference>
<dbReference type="PROSITE" id="PS50089">
    <property type="entry name" value="ZF_RING_2"/>
    <property type="match status" value="1"/>
</dbReference>
<dbReference type="PANTHER" id="PTHR46569:SF1">
    <property type="entry name" value="E3 UBIQUITIN-PROTEIN LIGASE RFWD3-RELATED"/>
    <property type="match status" value="1"/>
</dbReference>
<feature type="coiled-coil region" evidence="4">
    <location>
        <begin position="66"/>
        <end position="173"/>
    </location>
</feature>
<name>A0A9P0H436_NEZVI</name>
<feature type="compositionally biased region" description="Basic residues" evidence="5">
    <location>
        <begin position="260"/>
        <end position="270"/>
    </location>
</feature>
<gene>
    <name evidence="7" type="ORF">NEZAVI_LOCUS3545</name>
</gene>
<accession>A0A9P0H436</accession>
<dbReference type="AlphaFoldDB" id="A0A9P0H436"/>
<dbReference type="SUPFAM" id="SSF57850">
    <property type="entry name" value="RING/U-box"/>
    <property type="match status" value="1"/>
</dbReference>
<dbReference type="GO" id="GO:0090734">
    <property type="term" value="C:site of DNA damage"/>
    <property type="evidence" value="ECO:0007669"/>
    <property type="project" value="TreeGrafter"/>
</dbReference>
<feature type="compositionally biased region" description="Polar residues" evidence="5">
    <location>
        <begin position="271"/>
        <end position="287"/>
    </location>
</feature>
<dbReference type="GO" id="GO:0061630">
    <property type="term" value="F:ubiquitin protein ligase activity"/>
    <property type="evidence" value="ECO:0007669"/>
    <property type="project" value="TreeGrafter"/>
</dbReference>
<feature type="compositionally biased region" description="Polar residues" evidence="5">
    <location>
        <begin position="227"/>
        <end position="236"/>
    </location>
</feature>
<dbReference type="CDD" id="cd16448">
    <property type="entry name" value="RING-H2"/>
    <property type="match status" value="1"/>
</dbReference>
<dbReference type="GO" id="GO:0008270">
    <property type="term" value="F:zinc ion binding"/>
    <property type="evidence" value="ECO:0007669"/>
    <property type="project" value="UniProtKB-KW"/>
</dbReference>
<dbReference type="OrthoDB" id="6619819at2759"/>
<feature type="region of interest" description="Disordered" evidence="5">
    <location>
        <begin position="227"/>
        <end position="317"/>
    </location>
</feature>
<evidence type="ECO:0000256" key="3">
    <source>
        <dbReference type="PROSITE-ProRule" id="PRU00175"/>
    </source>
</evidence>
<evidence type="ECO:0000259" key="6">
    <source>
        <dbReference type="PROSITE" id="PS50089"/>
    </source>
</evidence>
<evidence type="ECO:0000313" key="7">
    <source>
        <dbReference type="EMBL" id="CAH1392777.1"/>
    </source>
</evidence>
<dbReference type="InterPro" id="IPR013083">
    <property type="entry name" value="Znf_RING/FYVE/PHD"/>
</dbReference>
<protein>
    <recommendedName>
        <fullName evidence="6">RING-type domain-containing protein</fullName>
    </recommendedName>
</protein>
<evidence type="ECO:0000256" key="2">
    <source>
        <dbReference type="ARBA" id="ARBA00022833"/>
    </source>
</evidence>